<evidence type="ECO:0000256" key="4">
    <source>
        <dbReference type="ARBA" id="ARBA00023163"/>
    </source>
</evidence>
<dbReference type="EMBL" id="JACOPF010000002">
    <property type="protein sequence ID" value="MBC5689401.1"/>
    <property type="molecule type" value="Genomic_DNA"/>
</dbReference>
<accession>A0A923RQE2</accession>
<dbReference type="InterPro" id="IPR011256">
    <property type="entry name" value="Reg_factor_effector_dom_sf"/>
</dbReference>
<dbReference type="GO" id="GO:0003677">
    <property type="term" value="F:DNA binding"/>
    <property type="evidence" value="ECO:0007669"/>
    <property type="project" value="UniProtKB-KW"/>
</dbReference>
<dbReference type="Pfam" id="PF13411">
    <property type="entry name" value="MerR_1"/>
    <property type="match status" value="1"/>
</dbReference>
<feature type="domain" description="HTH merR-type" evidence="5">
    <location>
        <begin position="3"/>
        <end position="73"/>
    </location>
</feature>
<dbReference type="AlphaFoldDB" id="A0A923RQE2"/>
<keyword evidence="2" id="KW-0805">Transcription regulation</keyword>
<dbReference type="PROSITE" id="PS50937">
    <property type="entry name" value="HTH_MERR_2"/>
    <property type="match status" value="1"/>
</dbReference>
<evidence type="ECO:0000256" key="3">
    <source>
        <dbReference type="ARBA" id="ARBA00023125"/>
    </source>
</evidence>
<keyword evidence="7" id="KW-1185">Reference proteome</keyword>
<comment type="caution">
    <text evidence="6">The sequence shown here is derived from an EMBL/GenBank/DDBJ whole genome shotgun (WGS) entry which is preliminary data.</text>
</comment>
<dbReference type="InterPro" id="IPR000551">
    <property type="entry name" value="MerR-type_HTH_dom"/>
</dbReference>
<dbReference type="PANTHER" id="PTHR30204">
    <property type="entry name" value="REDOX-CYCLING DRUG-SENSING TRANSCRIPTIONAL ACTIVATOR SOXR"/>
    <property type="match status" value="1"/>
</dbReference>
<dbReference type="SUPFAM" id="SSF55136">
    <property type="entry name" value="Probable bacterial effector-binding domain"/>
    <property type="match status" value="1"/>
</dbReference>
<evidence type="ECO:0000313" key="6">
    <source>
        <dbReference type="EMBL" id="MBC5689401.1"/>
    </source>
</evidence>
<keyword evidence="3" id="KW-0238">DNA-binding</keyword>
<keyword evidence="1" id="KW-0678">Repressor</keyword>
<reference evidence="6" key="1">
    <citation type="submission" date="2020-08" db="EMBL/GenBank/DDBJ databases">
        <title>Genome public.</title>
        <authorList>
            <person name="Liu C."/>
            <person name="Sun Q."/>
        </authorList>
    </citation>
    <scope>NUCLEOTIDE SEQUENCE</scope>
    <source>
        <strain evidence="6">NSJ-55</strain>
    </source>
</reference>
<keyword evidence="4" id="KW-0804">Transcription</keyword>
<gene>
    <name evidence="6" type="ORF">H8S37_10780</name>
</gene>
<organism evidence="6 7">
    <name type="scientific">Mediterraneibacter hominis</name>
    <dbReference type="NCBI Taxonomy" id="2763054"/>
    <lineage>
        <taxon>Bacteria</taxon>
        <taxon>Bacillati</taxon>
        <taxon>Bacillota</taxon>
        <taxon>Clostridia</taxon>
        <taxon>Lachnospirales</taxon>
        <taxon>Lachnospiraceae</taxon>
        <taxon>Mediterraneibacter</taxon>
    </lineage>
</organism>
<dbReference type="GO" id="GO:0003700">
    <property type="term" value="F:DNA-binding transcription factor activity"/>
    <property type="evidence" value="ECO:0007669"/>
    <property type="project" value="InterPro"/>
</dbReference>
<dbReference type="Proteomes" id="UP000652477">
    <property type="component" value="Unassembled WGS sequence"/>
</dbReference>
<sequence>MEKLSIGKMAKLNQTTIQALRLYDEMGILKPIEINEMTGYRYYDVRQSAKLDMIQYMKSTGMTLKEIKEVFDRQDLALLNEMLHQQLRDIKMQIKALMCREKAVKRMIDSYNRYLKAPEDGRITMEYIDDRKIYSRKLEVNFYEYGIEEYETILKALKKEMTEQGLGEYYYNAGTTITAGDFLRGFCVSNEIFVFVDQDCKSESFRILPVNMYACVYCDDFDKEKIYIERLRKFVEEMRLRICGDYICEVLTELPVTHAGKREMYLRLQVPVEFVKN</sequence>
<evidence type="ECO:0000256" key="1">
    <source>
        <dbReference type="ARBA" id="ARBA00022491"/>
    </source>
</evidence>
<dbReference type="Gene3D" id="1.10.1660.10">
    <property type="match status" value="1"/>
</dbReference>
<protein>
    <submittedName>
        <fullName evidence="6">MerR family transcriptional regulator</fullName>
    </submittedName>
</protein>
<dbReference type="RefSeq" id="WP_186876072.1">
    <property type="nucleotide sequence ID" value="NZ_JACOPF010000002.1"/>
</dbReference>
<dbReference type="PANTHER" id="PTHR30204:SF69">
    <property type="entry name" value="MERR-FAMILY TRANSCRIPTIONAL REGULATOR"/>
    <property type="match status" value="1"/>
</dbReference>
<proteinExistence type="predicted"/>
<name>A0A923RQE2_9FIRM</name>
<dbReference type="SMART" id="SM00422">
    <property type="entry name" value="HTH_MERR"/>
    <property type="match status" value="1"/>
</dbReference>
<dbReference type="InterPro" id="IPR047057">
    <property type="entry name" value="MerR_fam"/>
</dbReference>
<evidence type="ECO:0000259" key="5">
    <source>
        <dbReference type="PROSITE" id="PS50937"/>
    </source>
</evidence>
<evidence type="ECO:0000256" key="2">
    <source>
        <dbReference type="ARBA" id="ARBA00023015"/>
    </source>
</evidence>
<dbReference type="InterPro" id="IPR009061">
    <property type="entry name" value="DNA-bd_dom_put_sf"/>
</dbReference>
<evidence type="ECO:0000313" key="7">
    <source>
        <dbReference type="Proteomes" id="UP000652477"/>
    </source>
</evidence>
<dbReference type="SUPFAM" id="SSF46955">
    <property type="entry name" value="Putative DNA-binding domain"/>
    <property type="match status" value="1"/>
</dbReference>